<dbReference type="InterPro" id="IPR036396">
    <property type="entry name" value="Cyt_P450_sf"/>
</dbReference>
<dbReference type="InterPro" id="IPR050182">
    <property type="entry name" value="Cytochrome_P450_fam2"/>
</dbReference>
<dbReference type="AlphaFoldDB" id="A0A7M7PFB3"/>
<evidence type="ECO:0008006" key="8">
    <source>
        <dbReference type="Google" id="ProtNLM"/>
    </source>
</evidence>
<dbReference type="Gene3D" id="1.10.630.10">
    <property type="entry name" value="Cytochrome P450"/>
    <property type="match status" value="1"/>
</dbReference>
<evidence type="ECO:0000256" key="5">
    <source>
        <dbReference type="RuleBase" id="RU000461"/>
    </source>
</evidence>
<dbReference type="RefSeq" id="XP_030850604.1">
    <property type="nucleotide sequence ID" value="XM_030994744.1"/>
</dbReference>
<dbReference type="GO" id="GO:0005737">
    <property type="term" value="C:cytoplasm"/>
    <property type="evidence" value="ECO:0000318"/>
    <property type="project" value="GO_Central"/>
</dbReference>
<organism evidence="6 7">
    <name type="scientific">Strongylocentrotus purpuratus</name>
    <name type="common">Purple sea urchin</name>
    <dbReference type="NCBI Taxonomy" id="7668"/>
    <lineage>
        <taxon>Eukaryota</taxon>
        <taxon>Metazoa</taxon>
        <taxon>Echinodermata</taxon>
        <taxon>Eleutherozoa</taxon>
        <taxon>Echinozoa</taxon>
        <taxon>Echinoidea</taxon>
        <taxon>Euechinoidea</taxon>
        <taxon>Echinacea</taxon>
        <taxon>Camarodonta</taxon>
        <taxon>Echinidea</taxon>
        <taxon>Strongylocentrotidae</taxon>
        <taxon>Strongylocentrotus</taxon>
    </lineage>
</organism>
<evidence type="ECO:0000256" key="1">
    <source>
        <dbReference type="ARBA" id="ARBA00010617"/>
    </source>
</evidence>
<dbReference type="InterPro" id="IPR002401">
    <property type="entry name" value="Cyt_P450_E_grp-I"/>
</dbReference>
<dbReference type="PANTHER" id="PTHR24300">
    <property type="entry name" value="CYTOCHROME P450 508A4-RELATED"/>
    <property type="match status" value="1"/>
</dbReference>
<keyword evidence="2 4" id="KW-0479">Metal-binding</keyword>
<dbReference type="EnsemblMetazoa" id="XM_030994744">
    <property type="protein sequence ID" value="XP_030850604"/>
    <property type="gene ID" value="LOC115928071"/>
</dbReference>
<reference evidence="6" key="2">
    <citation type="submission" date="2021-01" db="UniProtKB">
        <authorList>
            <consortium name="EnsemblMetazoa"/>
        </authorList>
    </citation>
    <scope>IDENTIFICATION</scope>
</reference>
<evidence type="ECO:0000313" key="6">
    <source>
        <dbReference type="EnsemblMetazoa" id="XP_030850604"/>
    </source>
</evidence>
<dbReference type="GO" id="GO:0005506">
    <property type="term" value="F:iron ion binding"/>
    <property type="evidence" value="ECO:0007669"/>
    <property type="project" value="InterPro"/>
</dbReference>
<dbReference type="SUPFAM" id="SSF48264">
    <property type="entry name" value="Cytochrome P450"/>
    <property type="match status" value="1"/>
</dbReference>
<dbReference type="PROSITE" id="PS00086">
    <property type="entry name" value="CYTOCHROME_P450"/>
    <property type="match status" value="1"/>
</dbReference>
<keyword evidence="7" id="KW-1185">Reference proteome</keyword>
<reference evidence="7" key="1">
    <citation type="submission" date="2015-02" db="EMBL/GenBank/DDBJ databases">
        <title>Genome sequencing for Strongylocentrotus purpuratus.</title>
        <authorList>
            <person name="Murali S."/>
            <person name="Liu Y."/>
            <person name="Vee V."/>
            <person name="English A."/>
            <person name="Wang M."/>
            <person name="Skinner E."/>
            <person name="Han Y."/>
            <person name="Muzny D.M."/>
            <person name="Worley K.C."/>
            <person name="Gibbs R.A."/>
        </authorList>
    </citation>
    <scope>NUCLEOTIDE SEQUENCE</scope>
</reference>
<evidence type="ECO:0000256" key="2">
    <source>
        <dbReference type="ARBA" id="ARBA00022723"/>
    </source>
</evidence>
<keyword evidence="5" id="KW-0503">Monooxygenase</keyword>
<comment type="similarity">
    <text evidence="1 5">Belongs to the cytochrome P450 family.</text>
</comment>
<dbReference type="OrthoDB" id="1055148at2759"/>
<proteinExistence type="inferred from homology"/>
<name>A0A7M7PFB3_STRPU</name>
<dbReference type="KEGG" id="spu:115928071"/>
<dbReference type="OMA" id="NIWATAR"/>
<dbReference type="GO" id="GO:0020037">
    <property type="term" value="F:heme binding"/>
    <property type="evidence" value="ECO:0000318"/>
    <property type="project" value="GO_Central"/>
</dbReference>
<dbReference type="GeneID" id="115928071"/>
<sequence>MRGAPEGLRPNRSPRDLIEAFLLELHKKQQEKVENNGEDMAPTGFNHQQMLHFIADVFAAGTDTTASTLKWSLIHLMKFEDEQRKIQEELDHVIGRDRMPSLEDKPNLPYTQAFLAESLRYGCAGPLGVPHGAKEDTKLRGYDIPKGTVIVANLYAVLYDPKVFPEPDKFNPSRFIDDEGRVKTSLIERAHSQFGIGRRQCVGMDMALMERFVFITNLIHRFNARAPNGPDSVTIDARGGLAFVPMPFEMQLTER</sequence>
<dbReference type="InterPro" id="IPR001128">
    <property type="entry name" value="Cyt_P450"/>
</dbReference>
<dbReference type="InterPro" id="IPR017972">
    <property type="entry name" value="Cyt_P450_CS"/>
</dbReference>
<evidence type="ECO:0000256" key="4">
    <source>
        <dbReference type="PIRSR" id="PIRSR602401-1"/>
    </source>
</evidence>
<comment type="cofactor">
    <cofactor evidence="4">
        <name>heme</name>
        <dbReference type="ChEBI" id="CHEBI:30413"/>
    </cofactor>
</comment>
<protein>
    <recommendedName>
        <fullName evidence="8">Cytochrome P450</fullName>
    </recommendedName>
</protein>
<dbReference type="Pfam" id="PF00067">
    <property type="entry name" value="p450"/>
    <property type="match status" value="1"/>
</dbReference>
<dbReference type="GO" id="GO:0006082">
    <property type="term" value="P:organic acid metabolic process"/>
    <property type="evidence" value="ECO:0000318"/>
    <property type="project" value="GO_Central"/>
</dbReference>
<dbReference type="PRINTS" id="PR00463">
    <property type="entry name" value="EP450I"/>
</dbReference>
<dbReference type="PRINTS" id="PR00385">
    <property type="entry name" value="P450"/>
</dbReference>
<dbReference type="Proteomes" id="UP000007110">
    <property type="component" value="Unassembled WGS sequence"/>
</dbReference>
<evidence type="ECO:0000256" key="3">
    <source>
        <dbReference type="ARBA" id="ARBA00023004"/>
    </source>
</evidence>
<dbReference type="InParanoid" id="A0A7M7PFB3"/>
<keyword evidence="5" id="KW-0560">Oxidoreductase</keyword>
<keyword evidence="4 5" id="KW-0349">Heme</keyword>
<feature type="binding site" description="axial binding residue" evidence="4">
    <location>
        <position position="201"/>
    </location>
    <ligand>
        <name>heme</name>
        <dbReference type="ChEBI" id="CHEBI:30413"/>
    </ligand>
    <ligandPart>
        <name>Fe</name>
        <dbReference type="ChEBI" id="CHEBI:18248"/>
    </ligandPart>
</feature>
<dbReference type="GO" id="GO:0006805">
    <property type="term" value="P:xenobiotic metabolic process"/>
    <property type="evidence" value="ECO:0000318"/>
    <property type="project" value="GO_Central"/>
</dbReference>
<dbReference type="PANTHER" id="PTHR24300:SF397">
    <property type="entry name" value="CYTOCHROME P450 2U1"/>
    <property type="match status" value="1"/>
</dbReference>
<dbReference type="GO" id="GO:0008202">
    <property type="term" value="P:steroid metabolic process"/>
    <property type="evidence" value="ECO:0000318"/>
    <property type="project" value="GO_Central"/>
</dbReference>
<accession>A0A7M7PFB3</accession>
<dbReference type="FunFam" id="1.10.630.10:FF:000280">
    <property type="entry name" value="Uncharacterized protein"/>
    <property type="match status" value="1"/>
</dbReference>
<keyword evidence="3 4" id="KW-0408">Iron</keyword>
<evidence type="ECO:0000313" key="7">
    <source>
        <dbReference type="Proteomes" id="UP000007110"/>
    </source>
</evidence>
<dbReference type="GO" id="GO:0016712">
    <property type="term" value="F:oxidoreductase activity, acting on paired donors, with incorporation or reduction of molecular oxygen, reduced flavin or flavoprotein as one donor, and incorporation of one atom of oxygen"/>
    <property type="evidence" value="ECO:0000318"/>
    <property type="project" value="GO_Central"/>
</dbReference>
<dbReference type="GO" id="GO:0008395">
    <property type="term" value="F:steroid hydroxylase activity"/>
    <property type="evidence" value="ECO:0000318"/>
    <property type="project" value="GO_Central"/>
</dbReference>